<dbReference type="GO" id="GO:0030170">
    <property type="term" value="F:pyridoxal phosphate binding"/>
    <property type="evidence" value="ECO:0007669"/>
    <property type="project" value="InterPro"/>
</dbReference>
<evidence type="ECO:0000256" key="2">
    <source>
        <dbReference type="ARBA" id="ARBA00009533"/>
    </source>
</evidence>
<keyword evidence="5" id="KW-0456">Lyase</keyword>
<keyword evidence="3" id="KW-0210">Decarboxylase</keyword>
<comment type="similarity">
    <text evidence="2">Belongs to the group II decarboxylase family.</text>
</comment>
<gene>
    <name evidence="7" type="ORF">CUMW_195210</name>
</gene>
<dbReference type="Proteomes" id="UP000236630">
    <property type="component" value="Unassembled WGS sequence"/>
</dbReference>
<name>A0A2H5Q4K6_CITUN</name>
<comment type="caution">
    <text evidence="7">The sequence shown here is derived from an EMBL/GenBank/DDBJ whole genome shotgun (WGS) entry which is preliminary data.</text>
</comment>
<dbReference type="STRING" id="55188.A0A2H5Q4K6"/>
<keyword evidence="8" id="KW-1185">Reference proteome</keyword>
<evidence type="ECO:0000313" key="8">
    <source>
        <dbReference type="Proteomes" id="UP000236630"/>
    </source>
</evidence>
<dbReference type="GO" id="GO:0006520">
    <property type="term" value="P:amino acid metabolic process"/>
    <property type="evidence" value="ECO:0007669"/>
    <property type="project" value="InterPro"/>
</dbReference>
<evidence type="ECO:0000256" key="4">
    <source>
        <dbReference type="ARBA" id="ARBA00022898"/>
    </source>
</evidence>
<dbReference type="PANTHER" id="PTHR11999:SF169">
    <property type="entry name" value="TYROSINE DECARBOXYLASE 1-LIKE"/>
    <property type="match status" value="1"/>
</dbReference>
<evidence type="ECO:0000256" key="3">
    <source>
        <dbReference type="ARBA" id="ARBA00022793"/>
    </source>
</evidence>
<evidence type="ECO:0000256" key="1">
    <source>
        <dbReference type="ARBA" id="ARBA00001933"/>
    </source>
</evidence>
<dbReference type="InterPro" id="IPR002129">
    <property type="entry name" value="PyrdxlP-dep_de-COase"/>
</dbReference>
<sequence>MLMSLYRYIVDKRLSSFRILHGDHVHRISDFRLDNILCCSRRSALLEGGRARSGGGLARDSSGERGGVMERCGGSISSDLAGGILARLSRSKPVRQSPLSWLGRPGNSLSSMGPTLLKYKQTRNIDNSFPIVKSSLALNLLRIDFIADYYKNIEKHPVQSKVEPGYLSARLPNTAPHSPESLDDILKDVTDCILPGLTHWQSPNFFGYFQANASTAGFLGEMLCSGFNVVGFNWLASPVATELESIVMDWMGKMLKLPSSFLFSGTGGGVLHGSTCESLVCTLAAARDKALEKLGGGFDNITKLVVYASDQTHFALQKSAKLIAALTRTSFSTEFSLSPDTVRAAIEDDIKSGHVPLYLCATVGTTGAGAVDPIEELGKIANEYKLWLHIDAAYAGSACICPEYRHYLNGVELADSISLNPHKWFLTNMDCGCLWVKHPRFLVDSLSTKSDIMRNRSPASNTSTNAAPVIDYKDWQIALSRRFKALKLWTVIRKHGYSGLMYHIRSDVSMAKRFEAMVAKDERFEIVVPRKFALVCFRLKPKRESEGSELNRKLVDALNGSGRAFLTQAMLGGVYVIRCSIGTTLTQDRHVDDLWKLIQEKADRLLSLQEPEHASR</sequence>
<dbReference type="PANTHER" id="PTHR11999">
    <property type="entry name" value="GROUP II PYRIDOXAL-5-PHOSPHATE DECARBOXYLASE"/>
    <property type="match status" value="1"/>
</dbReference>
<dbReference type="Gene3D" id="3.90.1150.10">
    <property type="entry name" value="Aspartate Aminotransferase, domain 1"/>
    <property type="match status" value="1"/>
</dbReference>
<dbReference type="GO" id="GO:0005737">
    <property type="term" value="C:cytoplasm"/>
    <property type="evidence" value="ECO:0007669"/>
    <property type="project" value="TreeGrafter"/>
</dbReference>
<organism evidence="7 8">
    <name type="scientific">Citrus unshiu</name>
    <name type="common">Satsuma mandarin</name>
    <name type="synonym">Citrus nobilis var. unshiu</name>
    <dbReference type="NCBI Taxonomy" id="55188"/>
    <lineage>
        <taxon>Eukaryota</taxon>
        <taxon>Viridiplantae</taxon>
        <taxon>Streptophyta</taxon>
        <taxon>Embryophyta</taxon>
        <taxon>Tracheophyta</taxon>
        <taxon>Spermatophyta</taxon>
        <taxon>Magnoliopsida</taxon>
        <taxon>eudicotyledons</taxon>
        <taxon>Gunneridae</taxon>
        <taxon>Pentapetalae</taxon>
        <taxon>rosids</taxon>
        <taxon>malvids</taxon>
        <taxon>Sapindales</taxon>
        <taxon>Rutaceae</taxon>
        <taxon>Aurantioideae</taxon>
        <taxon>Citrus</taxon>
    </lineage>
</organism>
<evidence type="ECO:0008006" key="9">
    <source>
        <dbReference type="Google" id="ProtNLM"/>
    </source>
</evidence>
<protein>
    <recommendedName>
        <fullName evidence="9">Tyrosine decarboxylase</fullName>
    </recommendedName>
</protein>
<dbReference type="Pfam" id="PF00282">
    <property type="entry name" value="Pyridoxal_deC"/>
    <property type="match status" value="1"/>
</dbReference>
<feature type="modified residue" description="N6-(pyridoxal phosphate)lysine" evidence="6">
    <location>
        <position position="423"/>
    </location>
</feature>
<dbReference type="InterPro" id="IPR010977">
    <property type="entry name" value="Aromatic_deC"/>
</dbReference>
<evidence type="ECO:0000313" key="7">
    <source>
        <dbReference type="EMBL" id="GAY59534.1"/>
    </source>
</evidence>
<dbReference type="EMBL" id="BDQV01000213">
    <property type="protein sequence ID" value="GAY59534.1"/>
    <property type="molecule type" value="Genomic_DNA"/>
</dbReference>
<dbReference type="CDD" id="cd06450">
    <property type="entry name" value="DOPA_deC_like"/>
    <property type="match status" value="1"/>
</dbReference>
<dbReference type="SUPFAM" id="SSF53383">
    <property type="entry name" value="PLP-dependent transferases"/>
    <property type="match status" value="1"/>
</dbReference>
<dbReference type="Gene3D" id="1.20.1340.10">
    <property type="entry name" value="dopa decarboxylase, N-terminal domain"/>
    <property type="match status" value="1"/>
</dbReference>
<dbReference type="PRINTS" id="PR00800">
    <property type="entry name" value="YHDCRBOXLASE"/>
</dbReference>
<dbReference type="GO" id="GO:0019752">
    <property type="term" value="P:carboxylic acid metabolic process"/>
    <property type="evidence" value="ECO:0007669"/>
    <property type="project" value="InterPro"/>
</dbReference>
<comment type="cofactor">
    <cofactor evidence="1 6">
        <name>pyridoxal 5'-phosphate</name>
        <dbReference type="ChEBI" id="CHEBI:597326"/>
    </cofactor>
</comment>
<dbReference type="InterPro" id="IPR015421">
    <property type="entry name" value="PyrdxlP-dep_Trfase_major"/>
</dbReference>
<proteinExistence type="inferred from homology"/>
<dbReference type="InterPro" id="IPR015424">
    <property type="entry name" value="PyrdxlP-dep_Trfase"/>
</dbReference>
<dbReference type="AlphaFoldDB" id="A0A2H5Q4K6"/>
<dbReference type="GO" id="GO:0016831">
    <property type="term" value="F:carboxy-lyase activity"/>
    <property type="evidence" value="ECO:0007669"/>
    <property type="project" value="UniProtKB-KW"/>
</dbReference>
<evidence type="ECO:0000256" key="5">
    <source>
        <dbReference type="ARBA" id="ARBA00023239"/>
    </source>
</evidence>
<dbReference type="Gene3D" id="3.40.640.10">
    <property type="entry name" value="Type I PLP-dependent aspartate aminotransferase-like (Major domain)"/>
    <property type="match status" value="1"/>
</dbReference>
<dbReference type="InterPro" id="IPR021115">
    <property type="entry name" value="Pyridoxal-P_BS"/>
</dbReference>
<accession>A0A2H5Q4K6</accession>
<dbReference type="PROSITE" id="PS00392">
    <property type="entry name" value="DDC_GAD_HDC_YDC"/>
    <property type="match status" value="1"/>
</dbReference>
<evidence type="ECO:0000256" key="6">
    <source>
        <dbReference type="PIRSR" id="PIRSR602129-50"/>
    </source>
</evidence>
<keyword evidence="4 6" id="KW-0663">Pyridoxal phosphate</keyword>
<reference evidence="7 8" key="1">
    <citation type="journal article" date="2017" name="Front. Genet.">
        <title>Draft sequencing of the heterozygous diploid genome of Satsuma (Citrus unshiu Marc.) using a hybrid assembly approach.</title>
        <authorList>
            <person name="Shimizu T."/>
            <person name="Tanizawa Y."/>
            <person name="Mochizuki T."/>
            <person name="Nagasaki H."/>
            <person name="Yoshioka T."/>
            <person name="Toyoda A."/>
            <person name="Fujiyama A."/>
            <person name="Kaminuma E."/>
            <person name="Nakamura Y."/>
        </authorList>
    </citation>
    <scope>NUCLEOTIDE SEQUENCE [LARGE SCALE GENOMIC DNA]</scope>
    <source>
        <strain evidence="8">cv. Miyagawa wase</strain>
    </source>
</reference>
<dbReference type="InterPro" id="IPR015422">
    <property type="entry name" value="PyrdxlP-dep_Trfase_small"/>
</dbReference>